<keyword evidence="1 6" id="KW-0597">Phosphoprotein</keyword>
<dbReference type="PROSITE" id="PS51755">
    <property type="entry name" value="OMPR_PHOB"/>
    <property type="match status" value="1"/>
</dbReference>
<feature type="DNA-binding region" description="OmpR/PhoB-type" evidence="7">
    <location>
        <begin position="135"/>
        <end position="238"/>
    </location>
</feature>
<organism evidence="10 11">
    <name type="scientific">Nostoc sphaeroides CCNUC1</name>
    <dbReference type="NCBI Taxonomy" id="2653204"/>
    <lineage>
        <taxon>Bacteria</taxon>
        <taxon>Bacillati</taxon>
        <taxon>Cyanobacteriota</taxon>
        <taxon>Cyanophyceae</taxon>
        <taxon>Nostocales</taxon>
        <taxon>Nostocaceae</taxon>
        <taxon>Nostoc</taxon>
    </lineage>
</organism>
<dbReference type="GO" id="GO:0005829">
    <property type="term" value="C:cytosol"/>
    <property type="evidence" value="ECO:0007669"/>
    <property type="project" value="TreeGrafter"/>
</dbReference>
<dbReference type="PANTHER" id="PTHR48111:SF5">
    <property type="entry name" value="RESPONSE REGULATOR RPPA"/>
    <property type="match status" value="1"/>
</dbReference>
<dbReference type="InterPro" id="IPR001867">
    <property type="entry name" value="OmpR/PhoB-type_DNA-bd"/>
</dbReference>
<dbReference type="InterPro" id="IPR016032">
    <property type="entry name" value="Sig_transdc_resp-reg_C-effctor"/>
</dbReference>
<dbReference type="EMBL" id="CP045226">
    <property type="protein sequence ID" value="QFS44679.1"/>
    <property type="molecule type" value="Genomic_DNA"/>
</dbReference>
<evidence type="ECO:0000256" key="3">
    <source>
        <dbReference type="ARBA" id="ARBA00023015"/>
    </source>
</evidence>
<keyword evidence="5" id="KW-0804">Transcription</keyword>
<dbReference type="InterPro" id="IPR036388">
    <property type="entry name" value="WH-like_DNA-bd_sf"/>
</dbReference>
<dbReference type="GO" id="GO:0032993">
    <property type="term" value="C:protein-DNA complex"/>
    <property type="evidence" value="ECO:0007669"/>
    <property type="project" value="TreeGrafter"/>
</dbReference>
<dbReference type="SUPFAM" id="SSF46894">
    <property type="entry name" value="C-terminal effector domain of the bipartite response regulators"/>
    <property type="match status" value="1"/>
</dbReference>
<reference evidence="10 11" key="1">
    <citation type="submission" date="2019-10" db="EMBL/GenBank/DDBJ databases">
        <title>Genomic and transcriptomic insights into the perfect genentic adaptation of a filamentous nitrogen-fixing cyanobacterium to rice fields.</title>
        <authorList>
            <person name="Chen Z."/>
        </authorList>
    </citation>
    <scope>NUCLEOTIDE SEQUENCE [LARGE SCALE GENOMIC DNA]</scope>
    <source>
        <strain evidence="10">CCNUC1</strain>
    </source>
</reference>
<evidence type="ECO:0000313" key="11">
    <source>
        <dbReference type="Proteomes" id="UP000326678"/>
    </source>
</evidence>
<dbReference type="GO" id="GO:0006355">
    <property type="term" value="P:regulation of DNA-templated transcription"/>
    <property type="evidence" value="ECO:0007669"/>
    <property type="project" value="InterPro"/>
</dbReference>
<dbReference type="InterPro" id="IPR011006">
    <property type="entry name" value="CheY-like_superfamily"/>
</dbReference>
<evidence type="ECO:0000256" key="5">
    <source>
        <dbReference type="ARBA" id="ARBA00023163"/>
    </source>
</evidence>
<dbReference type="Pfam" id="PF00072">
    <property type="entry name" value="Response_reg"/>
    <property type="match status" value="1"/>
</dbReference>
<keyword evidence="3" id="KW-0805">Transcription regulation</keyword>
<dbReference type="SMART" id="SM00862">
    <property type="entry name" value="Trans_reg_C"/>
    <property type="match status" value="1"/>
</dbReference>
<gene>
    <name evidence="10" type="ORF">GXM_02154</name>
</gene>
<dbReference type="NCBIfam" id="NF041734">
    <property type="entry name" value="resp_reg_RppA"/>
    <property type="match status" value="1"/>
</dbReference>
<evidence type="ECO:0000313" key="10">
    <source>
        <dbReference type="EMBL" id="QFS44679.1"/>
    </source>
</evidence>
<feature type="domain" description="Response regulatory" evidence="8">
    <location>
        <begin position="11"/>
        <end position="127"/>
    </location>
</feature>
<feature type="modified residue" description="4-aspartylphosphate" evidence="6">
    <location>
        <position position="62"/>
    </location>
</feature>
<evidence type="ECO:0000259" key="9">
    <source>
        <dbReference type="PROSITE" id="PS51755"/>
    </source>
</evidence>
<proteinExistence type="predicted"/>
<evidence type="ECO:0000256" key="2">
    <source>
        <dbReference type="ARBA" id="ARBA00023012"/>
    </source>
</evidence>
<dbReference type="InterPro" id="IPR001789">
    <property type="entry name" value="Sig_transdc_resp-reg_receiver"/>
</dbReference>
<accession>A0A5P8VXP8</accession>
<dbReference type="InterPro" id="IPR039420">
    <property type="entry name" value="WalR-like"/>
</dbReference>
<dbReference type="GO" id="GO:0000976">
    <property type="term" value="F:transcription cis-regulatory region binding"/>
    <property type="evidence" value="ECO:0007669"/>
    <property type="project" value="TreeGrafter"/>
</dbReference>
<dbReference type="SMART" id="SM00448">
    <property type="entry name" value="REC"/>
    <property type="match status" value="1"/>
</dbReference>
<protein>
    <submittedName>
        <fullName evidence="10">DNA-binding response regulator</fullName>
    </submittedName>
</protein>
<evidence type="ECO:0000259" key="8">
    <source>
        <dbReference type="PROSITE" id="PS50110"/>
    </source>
</evidence>
<dbReference type="KEGG" id="nsh:GXM_02154"/>
<dbReference type="Gene3D" id="1.10.10.10">
    <property type="entry name" value="Winged helix-like DNA-binding domain superfamily/Winged helix DNA-binding domain"/>
    <property type="match status" value="1"/>
</dbReference>
<dbReference type="Gene3D" id="3.40.50.2300">
    <property type="match status" value="1"/>
</dbReference>
<evidence type="ECO:0000256" key="1">
    <source>
        <dbReference type="ARBA" id="ARBA00022553"/>
    </source>
</evidence>
<dbReference type="GO" id="GO:0000156">
    <property type="term" value="F:phosphorelay response regulator activity"/>
    <property type="evidence" value="ECO:0007669"/>
    <property type="project" value="TreeGrafter"/>
</dbReference>
<feature type="domain" description="OmpR/PhoB-type" evidence="9">
    <location>
        <begin position="135"/>
        <end position="238"/>
    </location>
</feature>
<dbReference type="PANTHER" id="PTHR48111">
    <property type="entry name" value="REGULATOR OF RPOS"/>
    <property type="match status" value="1"/>
</dbReference>
<evidence type="ECO:0000256" key="7">
    <source>
        <dbReference type="PROSITE-ProRule" id="PRU01091"/>
    </source>
</evidence>
<dbReference type="SUPFAM" id="SSF52172">
    <property type="entry name" value="CheY-like"/>
    <property type="match status" value="1"/>
</dbReference>
<dbReference type="AlphaFoldDB" id="A0A5P8VXP8"/>
<dbReference type="CDD" id="cd00383">
    <property type="entry name" value="trans_reg_C"/>
    <property type="match status" value="1"/>
</dbReference>
<keyword evidence="4 7" id="KW-0238">DNA-binding</keyword>
<dbReference type="FunFam" id="3.40.50.2300:FF:000002">
    <property type="entry name" value="DNA-binding response regulator PhoP"/>
    <property type="match status" value="1"/>
</dbReference>
<dbReference type="InterPro" id="IPR049767">
    <property type="entry name" value="RppA"/>
</dbReference>
<keyword evidence="11" id="KW-1185">Reference proteome</keyword>
<evidence type="ECO:0000256" key="6">
    <source>
        <dbReference type="PROSITE-ProRule" id="PRU00169"/>
    </source>
</evidence>
<dbReference type="Gene3D" id="6.10.250.690">
    <property type="match status" value="1"/>
</dbReference>
<dbReference type="Proteomes" id="UP000326678">
    <property type="component" value="Chromosome Gxm1"/>
</dbReference>
<evidence type="ECO:0000256" key="4">
    <source>
        <dbReference type="ARBA" id="ARBA00023125"/>
    </source>
</evidence>
<sequence length="251" mass="28419">MVVLALINNMRVLLVEDEPDLGSAIKRTLNLEKYVVDWVLDGNEAWDYLENQWTQYTLAIIDWMLPGLSGLELCSRLRTRRNPLPILMLTAKDRMEDKVAGLDAGADDYLVKPFGMAELLARLRALQRRSPQFQSKELTVGNLTLDYSNSMVVSQNHQGDKQIISLTNKEFQLLEYFMKHPHQIVTTEQIRNQLWEVSAEPVSNVVAAQIRLLRRRLASSGCGNPIETMHGVGYRLNLTVDILPTVNGGDS</sequence>
<dbReference type="CDD" id="cd19935">
    <property type="entry name" value="REC_OmpR_CusR-like"/>
    <property type="match status" value="1"/>
</dbReference>
<dbReference type="PROSITE" id="PS50110">
    <property type="entry name" value="RESPONSE_REGULATORY"/>
    <property type="match status" value="1"/>
</dbReference>
<name>A0A5P8VXP8_9NOSO</name>
<keyword evidence="2" id="KW-0902">Two-component regulatory system</keyword>
<dbReference type="Pfam" id="PF00486">
    <property type="entry name" value="Trans_reg_C"/>
    <property type="match status" value="1"/>
</dbReference>